<dbReference type="InterPro" id="IPR001509">
    <property type="entry name" value="Epimerase_deHydtase"/>
</dbReference>
<keyword evidence="3" id="KW-1185">Reference proteome</keyword>
<reference evidence="2 3" key="1">
    <citation type="journal article" date="2023" name="Antonie Van Leeuwenhoek">
        <title>Flavobacterium potami sp. nov., a multi-metal resistance genes harbouring bacterium isolated from shallow river silt.</title>
        <authorList>
            <person name="Li S."/>
            <person name="Mao S."/>
            <person name="Mu W."/>
            <person name="Guo B."/>
            <person name="Li C."/>
            <person name="Zhu Q."/>
            <person name="Hou X."/>
            <person name="Zhao Y."/>
            <person name="Wei S."/>
            <person name="Liu H."/>
            <person name="Liu A."/>
        </authorList>
    </citation>
    <scope>NUCLEOTIDE SEQUENCE [LARGE SCALE GENOMIC DNA]</scope>
    <source>
        <strain evidence="2 3">17A</strain>
    </source>
</reference>
<accession>A0A9X1HCF0</accession>
<dbReference type="RefSeq" id="WP_223708291.1">
    <property type="nucleotide sequence ID" value="NZ_JAINUY010000006.1"/>
</dbReference>
<organism evidence="2 3">
    <name type="scientific">Flavobacterium potami</name>
    <dbReference type="NCBI Taxonomy" id="2872310"/>
    <lineage>
        <taxon>Bacteria</taxon>
        <taxon>Pseudomonadati</taxon>
        <taxon>Bacteroidota</taxon>
        <taxon>Flavobacteriia</taxon>
        <taxon>Flavobacteriales</taxon>
        <taxon>Flavobacteriaceae</taxon>
        <taxon>Flavobacterium</taxon>
    </lineage>
</organism>
<dbReference type="AlphaFoldDB" id="A0A9X1HCF0"/>
<dbReference type="InterPro" id="IPR036291">
    <property type="entry name" value="NAD(P)-bd_dom_sf"/>
</dbReference>
<dbReference type="EMBL" id="JAINUY010000006">
    <property type="protein sequence ID" value="MBZ4036545.1"/>
    <property type="molecule type" value="Genomic_DNA"/>
</dbReference>
<evidence type="ECO:0000313" key="2">
    <source>
        <dbReference type="EMBL" id="MBZ4036545.1"/>
    </source>
</evidence>
<dbReference type="PANTHER" id="PTHR43245">
    <property type="entry name" value="BIFUNCTIONAL POLYMYXIN RESISTANCE PROTEIN ARNA"/>
    <property type="match status" value="1"/>
</dbReference>
<sequence length="300" mass="33144">MNNILITGSNGFLGKLIYAELENGNKVFGLSKNSGNYKLSLEKDIPVFYDNFDLVIHCAGKAHVVPKTKIEKKEFYDVNVLGTQNLLKGLEKSRLPKEFIFISSVSVYGQDKGNDIQENYPLQATDAYGQSKIEAEKIITNWCEDNNVTCTILRLPLLVGKDAPGNLGAMIKAITKGYYFNIGGGKAKKSMVLGKDVASVIMKVAPIGGIYNLTDGHHPNFHELSLAISKNKNKKKPFNLPIKIALLVGKFGDLLKGKAPIDSLKIKKMSSDLTFDDSKARNLLGWNPQSVIEYIYNNKI</sequence>
<dbReference type="Proteomes" id="UP001139366">
    <property type="component" value="Unassembled WGS sequence"/>
</dbReference>
<protein>
    <submittedName>
        <fullName evidence="2">NAD-dependent epimerase/dehydratase family protein</fullName>
    </submittedName>
</protein>
<feature type="domain" description="NAD-dependent epimerase/dehydratase" evidence="1">
    <location>
        <begin position="4"/>
        <end position="205"/>
    </location>
</feature>
<dbReference type="PANTHER" id="PTHR43245:SF58">
    <property type="entry name" value="BLL5923 PROTEIN"/>
    <property type="match status" value="1"/>
</dbReference>
<dbReference type="Pfam" id="PF01370">
    <property type="entry name" value="Epimerase"/>
    <property type="match status" value="1"/>
</dbReference>
<dbReference type="Gene3D" id="3.40.50.720">
    <property type="entry name" value="NAD(P)-binding Rossmann-like Domain"/>
    <property type="match status" value="1"/>
</dbReference>
<gene>
    <name evidence="2" type="ORF">K6T82_17375</name>
</gene>
<dbReference type="SUPFAM" id="SSF51735">
    <property type="entry name" value="NAD(P)-binding Rossmann-fold domains"/>
    <property type="match status" value="1"/>
</dbReference>
<name>A0A9X1HCF0_9FLAO</name>
<comment type="caution">
    <text evidence="2">The sequence shown here is derived from an EMBL/GenBank/DDBJ whole genome shotgun (WGS) entry which is preliminary data.</text>
</comment>
<dbReference type="InterPro" id="IPR050177">
    <property type="entry name" value="Lipid_A_modif_metabolic_enz"/>
</dbReference>
<evidence type="ECO:0000259" key="1">
    <source>
        <dbReference type="Pfam" id="PF01370"/>
    </source>
</evidence>
<proteinExistence type="predicted"/>
<evidence type="ECO:0000313" key="3">
    <source>
        <dbReference type="Proteomes" id="UP001139366"/>
    </source>
</evidence>